<proteinExistence type="predicted"/>
<name>A0ABP7T712_9SPHN</name>
<accession>A0ABP7T712</accession>
<protein>
    <submittedName>
        <fullName evidence="1">Uncharacterized protein</fullName>
    </submittedName>
</protein>
<dbReference type="Proteomes" id="UP001500235">
    <property type="component" value="Unassembled WGS sequence"/>
</dbReference>
<sequence length="185" mass="20799">MAVLGTARDKRETINGVAYRTESYFVVDTRFGPVLVTRSYPPDSLPYCNDCLKGVGVAYLREKGSWITARRRWPLVWPTGANAKRGELISNGSSLNDQLTTYPLIGVRSSRSSGNAKCPWVTYIELRPEGPMDRGTIYVRARPGWYANVERDHSFDIVVDGTDIRDHYELRNGHFVGPSPSQLKC</sequence>
<reference evidence="2" key="1">
    <citation type="journal article" date="2019" name="Int. J. Syst. Evol. Microbiol.">
        <title>The Global Catalogue of Microorganisms (GCM) 10K type strain sequencing project: providing services to taxonomists for standard genome sequencing and annotation.</title>
        <authorList>
            <consortium name="The Broad Institute Genomics Platform"/>
            <consortium name="The Broad Institute Genome Sequencing Center for Infectious Disease"/>
            <person name="Wu L."/>
            <person name="Ma J."/>
        </authorList>
    </citation>
    <scope>NUCLEOTIDE SEQUENCE [LARGE SCALE GENOMIC DNA]</scope>
    <source>
        <strain evidence="2">JCM 17563</strain>
    </source>
</reference>
<evidence type="ECO:0000313" key="1">
    <source>
        <dbReference type="EMBL" id="GAA4021214.1"/>
    </source>
</evidence>
<organism evidence="1 2">
    <name type="scientific">Sphingomonas swuensis</name>
    <dbReference type="NCBI Taxonomy" id="977800"/>
    <lineage>
        <taxon>Bacteria</taxon>
        <taxon>Pseudomonadati</taxon>
        <taxon>Pseudomonadota</taxon>
        <taxon>Alphaproteobacteria</taxon>
        <taxon>Sphingomonadales</taxon>
        <taxon>Sphingomonadaceae</taxon>
        <taxon>Sphingomonas</taxon>
    </lineage>
</organism>
<keyword evidence="2" id="KW-1185">Reference proteome</keyword>
<gene>
    <name evidence="1" type="ORF">GCM10022280_22220</name>
</gene>
<dbReference type="EMBL" id="BAABBQ010000001">
    <property type="protein sequence ID" value="GAA4021214.1"/>
    <property type="molecule type" value="Genomic_DNA"/>
</dbReference>
<evidence type="ECO:0000313" key="2">
    <source>
        <dbReference type="Proteomes" id="UP001500235"/>
    </source>
</evidence>
<comment type="caution">
    <text evidence="1">The sequence shown here is derived from an EMBL/GenBank/DDBJ whole genome shotgun (WGS) entry which is preliminary data.</text>
</comment>